<protein>
    <submittedName>
        <fullName evidence="1">Uncharacterized protein</fullName>
    </submittedName>
</protein>
<evidence type="ECO:0000313" key="1">
    <source>
        <dbReference type="EMBL" id="QEG36068.1"/>
    </source>
</evidence>
<organism evidence="1 2">
    <name type="scientific">Bythopirellula goksoeyrii</name>
    <dbReference type="NCBI Taxonomy" id="1400387"/>
    <lineage>
        <taxon>Bacteria</taxon>
        <taxon>Pseudomonadati</taxon>
        <taxon>Planctomycetota</taxon>
        <taxon>Planctomycetia</taxon>
        <taxon>Pirellulales</taxon>
        <taxon>Lacipirellulaceae</taxon>
        <taxon>Bythopirellula</taxon>
    </lineage>
</organism>
<dbReference type="EMBL" id="CP042913">
    <property type="protein sequence ID" value="QEG36068.1"/>
    <property type="molecule type" value="Genomic_DNA"/>
</dbReference>
<reference evidence="1 2" key="1">
    <citation type="submission" date="2019-08" db="EMBL/GenBank/DDBJ databases">
        <title>Deep-cultivation of Planctomycetes and their phenomic and genomic characterization uncovers novel biology.</title>
        <authorList>
            <person name="Wiegand S."/>
            <person name="Jogler M."/>
            <person name="Boedeker C."/>
            <person name="Pinto D."/>
            <person name="Vollmers J."/>
            <person name="Rivas-Marin E."/>
            <person name="Kohn T."/>
            <person name="Peeters S.H."/>
            <person name="Heuer A."/>
            <person name="Rast P."/>
            <person name="Oberbeckmann S."/>
            <person name="Bunk B."/>
            <person name="Jeske O."/>
            <person name="Meyerdierks A."/>
            <person name="Storesund J.E."/>
            <person name="Kallscheuer N."/>
            <person name="Luecker S."/>
            <person name="Lage O.M."/>
            <person name="Pohl T."/>
            <person name="Merkel B.J."/>
            <person name="Hornburger P."/>
            <person name="Mueller R.-W."/>
            <person name="Bruemmer F."/>
            <person name="Labrenz M."/>
            <person name="Spormann A.M."/>
            <person name="Op den Camp H."/>
            <person name="Overmann J."/>
            <person name="Amann R."/>
            <person name="Jetten M.S.M."/>
            <person name="Mascher T."/>
            <person name="Medema M.H."/>
            <person name="Devos D.P."/>
            <person name="Kaster A.-K."/>
            <person name="Ovreas L."/>
            <person name="Rohde M."/>
            <person name="Galperin M.Y."/>
            <person name="Jogler C."/>
        </authorList>
    </citation>
    <scope>NUCLEOTIDE SEQUENCE [LARGE SCALE GENOMIC DNA]</scope>
    <source>
        <strain evidence="1 2">Pr1d</strain>
    </source>
</reference>
<keyword evidence="2" id="KW-1185">Reference proteome</keyword>
<dbReference type="KEGG" id="bgok:Pr1d_33770"/>
<name>A0A5B9QAW8_9BACT</name>
<evidence type="ECO:0000313" key="2">
    <source>
        <dbReference type="Proteomes" id="UP000323917"/>
    </source>
</evidence>
<gene>
    <name evidence="1" type="ORF">Pr1d_33770</name>
</gene>
<dbReference type="Proteomes" id="UP000323917">
    <property type="component" value="Chromosome"/>
</dbReference>
<sequence length="558" mass="63748">MARSDKGSAGFLRKVGITGRAKHVRSVESAVTTAWGVNWDEDLIARDILQNFFDANREAVDQIEVSLQNRTVVVISAPTAYELERLFYLGSEKGEEDVGQYGEGFKAAATCLLRDHNVTPVAVSEKSAVVLRIADTPAVKDSNLYPVVYDFFEIEESIPGTRLILSGCQRPLIDAMRLGLTHFLYEGNELLGRCVWTSYNEDFALYESEKRDGYVFYRNLRRGVIEDIPVVLVINKQYKNIEKLIEKDRDRKAFGGKLMDEFYRRFVGGLGYARSEVMDYLLLATKARWERGVPLLATLANLQRYPSTDNELFDEYYATSKPHNDSDTIEYRRLEKEWEQEGKKRLPAYFSILGATSAEKHLRKIRERARKDTHRKNSRAPTDVERDCLAALAEVLRELSPSISTHFESQRTHYTVAKTEVVLGELKQSREYKSRDLFFAESVFESDFPLALAVYLHEHAHIFGYDGDRRFTDALTELIEVVVRNRKSLDVHESAWKKSIKAVQTERATNGQSKQRSSSKALIHQLDLLDAEDLRDLLGKIPPIEVKRALSQTAGRKE</sequence>
<dbReference type="AlphaFoldDB" id="A0A5B9QAW8"/>
<accession>A0A5B9QAW8</accession>
<proteinExistence type="predicted"/>